<dbReference type="AlphaFoldDB" id="B0MW43"/>
<gene>
    <name evidence="2" type="ORF">ALIPUT_01344</name>
</gene>
<feature type="compositionally biased region" description="Basic and acidic residues" evidence="1">
    <location>
        <begin position="1"/>
        <end position="11"/>
    </location>
</feature>
<proteinExistence type="predicted"/>
<evidence type="ECO:0000313" key="2">
    <source>
        <dbReference type="EMBL" id="EDS03518.1"/>
    </source>
</evidence>
<protein>
    <submittedName>
        <fullName evidence="2">Uncharacterized protein</fullName>
    </submittedName>
</protein>
<feature type="region of interest" description="Disordered" evidence="1">
    <location>
        <begin position="1"/>
        <end position="25"/>
    </location>
</feature>
<name>B0MW43_9BACT</name>
<comment type="caution">
    <text evidence="2">The sequence shown here is derived from an EMBL/GenBank/DDBJ whole genome shotgun (WGS) entry which is preliminary data.</text>
</comment>
<dbReference type="HOGENOM" id="CLU_3148697_0_0_10"/>
<dbReference type="EMBL" id="ABFK02000018">
    <property type="protein sequence ID" value="EDS03518.1"/>
    <property type="molecule type" value="Genomic_DNA"/>
</dbReference>
<accession>B0MW43</accession>
<sequence>MQGKAIDEATTKPESGTLRPKKRNVSLDIFDERQLRKSSRKITEKQEI</sequence>
<evidence type="ECO:0000313" key="3">
    <source>
        <dbReference type="Proteomes" id="UP000005819"/>
    </source>
</evidence>
<reference evidence="2" key="1">
    <citation type="submission" date="2007-10" db="EMBL/GenBank/DDBJ databases">
        <authorList>
            <person name="Fulton L."/>
            <person name="Clifton S."/>
            <person name="Fulton B."/>
            <person name="Xu J."/>
            <person name="Minx P."/>
            <person name="Pepin K.H."/>
            <person name="Johnson M."/>
            <person name="Thiruvilangam P."/>
            <person name="Bhonagiri V."/>
            <person name="Nash W.E."/>
            <person name="Mardis E.R."/>
            <person name="Wilson R.K."/>
        </authorList>
    </citation>
    <scope>NUCLEOTIDE SEQUENCE [LARGE SCALE GENOMIC DNA]</scope>
    <source>
        <strain evidence="2">DSM 17216</strain>
    </source>
</reference>
<dbReference type="Proteomes" id="UP000005819">
    <property type="component" value="Unassembled WGS sequence"/>
</dbReference>
<evidence type="ECO:0000256" key="1">
    <source>
        <dbReference type="SAM" id="MobiDB-lite"/>
    </source>
</evidence>
<reference evidence="2" key="2">
    <citation type="submission" date="2013-09" db="EMBL/GenBank/DDBJ databases">
        <title>Draft genome sequence of Alistipes putredinis (DSM 17216).</title>
        <authorList>
            <person name="Sudarsanam P."/>
            <person name="Ley R."/>
            <person name="Guruge J."/>
            <person name="Turnbaugh P.J."/>
            <person name="Mahowald M."/>
            <person name="Liep D."/>
            <person name="Gordon J."/>
        </authorList>
    </citation>
    <scope>NUCLEOTIDE SEQUENCE</scope>
    <source>
        <strain evidence="2">DSM 17216</strain>
    </source>
</reference>
<keyword evidence="3" id="KW-1185">Reference proteome</keyword>
<organism evidence="2 3">
    <name type="scientific">Alistipes putredinis DSM 17216</name>
    <dbReference type="NCBI Taxonomy" id="445970"/>
    <lineage>
        <taxon>Bacteria</taxon>
        <taxon>Pseudomonadati</taxon>
        <taxon>Bacteroidota</taxon>
        <taxon>Bacteroidia</taxon>
        <taxon>Bacteroidales</taxon>
        <taxon>Rikenellaceae</taxon>
        <taxon>Alistipes</taxon>
    </lineage>
</organism>